<comment type="caution">
    <text evidence="2">The sequence shown here is derived from an EMBL/GenBank/DDBJ whole genome shotgun (WGS) entry which is preliminary data.</text>
</comment>
<keyword evidence="1" id="KW-0812">Transmembrane</keyword>
<dbReference type="Proteomes" id="UP001501803">
    <property type="component" value="Unassembled WGS sequence"/>
</dbReference>
<protein>
    <recommendedName>
        <fullName evidence="4">DUF559 domain-containing protein</fullName>
    </recommendedName>
</protein>
<evidence type="ECO:0008006" key="4">
    <source>
        <dbReference type="Google" id="ProtNLM"/>
    </source>
</evidence>
<organism evidence="2 3">
    <name type="scientific">Leifsonia kafniensis</name>
    <dbReference type="NCBI Taxonomy" id="475957"/>
    <lineage>
        <taxon>Bacteria</taxon>
        <taxon>Bacillati</taxon>
        <taxon>Actinomycetota</taxon>
        <taxon>Actinomycetes</taxon>
        <taxon>Micrococcales</taxon>
        <taxon>Microbacteriaceae</taxon>
        <taxon>Leifsonia</taxon>
    </lineage>
</organism>
<keyword evidence="1" id="KW-0472">Membrane</keyword>
<gene>
    <name evidence="2" type="ORF">GCM10022381_24160</name>
</gene>
<evidence type="ECO:0000313" key="3">
    <source>
        <dbReference type="Proteomes" id="UP001501803"/>
    </source>
</evidence>
<proteinExistence type="predicted"/>
<evidence type="ECO:0000256" key="1">
    <source>
        <dbReference type="SAM" id="Phobius"/>
    </source>
</evidence>
<name>A0ABP7KP26_9MICO</name>
<evidence type="ECO:0000313" key="2">
    <source>
        <dbReference type="EMBL" id="GAA3881077.1"/>
    </source>
</evidence>
<keyword evidence="1" id="KW-1133">Transmembrane helix</keyword>
<reference evidence="3" key="1">
    <citation type="journal article" date="2019" name="Int. J. Syst. Evol. Microbiol.">
        <title>The Global Catalogue of Microorganisms (GCM) 10K type strain sequencing project: providing services to taxonomists for standard genome sequencing and annotation.</title>
        <authorList>
            <consortium name="The Broad Institute Genomics Platform"/>
            <consortium name="The Broad Institute Genome Sequencing Center for Infectious Disease"/>
            <person name="Wu L."/>
            <person name="Ma J."/>
        </authorList>
    </citation>
    <scope>NUCLEOTIDE SEQUENCE [LARGE SCALE GENOMIC DNA]</scope>
    <source>
        <strain evidence="3">JCM 17021</strain>
    </source>
</reference>
<feature type="transmembrane region" description="Helical" evidence="1">
    <location>
        <begin position="59"/>
        <end position="81"/>
    </location>
</feature>
<dbReference type="Gene3D" id="3.40.960.10">
    <property type="entry name" value="VSR Endonuclease"/>
    <property type="match status" value="1"/>
</dbReference>
<keyword evidence="3" id="KW-1185">Reference proteome</keyword>
<dbReference type="EMBL" id="BAABCN010000007">
    <property type="protein sequence ID" value="GAA3881077.1"/>
    <property type="molecule type" value="Genomic_DNA"/>
</dbReference>
<accession>A0ABP7KP26</accession>
<sequence length="311" mass="35035">MNARIPLPSGLPATGFTVSAARAAKVRGHRLRAKNLAHPHWGVRLSASLNLTFFDRCRLLAAVLPAHAFFCGASAAALWGMPLPLRFDNDRQPNLEIGVAHPARAIRRQNARGRRMQISPTDVTVQRGVPLTTPARTWCDLALTLSLGELVAAGDYLIFHEQPIVSRRELLDAVISHPGRRGRRVLRRALELLSEFSESPKESELRVIVVTSGLPTPQVNPEIYDEHGRFVARVDLYFPEERAILEYQGDQHRTDIRQWRRDLTRRSELESLGYHYAEVAADDLENVAPLIRRIERNLRARGWRGPAISDP</sequence>